<organism evidence="3 4">
    <name type="scientific">Halomicrobium mukohataei</name>
    <dbReference type="NCBI Taxonomy" id="57705"/>
    <lineage>
        <taxon>Archaea</taxon>
        <taxon>Methanobacteriati</taxon>
        <taxon>Methanobacteriota</taxon>
        <taxon>Stenosarchaea group</taxon>
        <taxon>Halobacteria</taxon>
        <taxon>Halobacteriales</taxon>
        <taxon>Haloarculaceae</taxon>
        <taxon>Halomicrobium</taxon>
    </lineage>
</organism>
<reference evidence="3" key="1">
    <citation type="submission" date="2019-12" db="EMBL/GenBank/DDBJ databases">
        <title>Whole-genome sequence of Halomicrobium mukohataei pws1.</title>
        <authorList>
            <person name="Verma D.K."/>
            <person name="Gopal K."/>
            <person name="Prasad E.S."/>
        </authorList>
    </citation>
    <scope>NUCLEOTIDE SEQUENCE</scope>
    <source>
        <strain evidence="3">Pws1</strain>
    </source>
</reference>
<feature type="region of interest" description="Disordered" evidence="1">
    <location>
        <begin position="19"/>
        <end position="43"/>
    </location>
</feature>
<accession>A0A847UCZ8</accession>
<dbReference type="AlphaFoldDB" id="A0A847UCZ8"/>
<sequence length="138" mass="14256">MNRRALLRAAGFGVATLAGCVESPDPDVTPTAEPTTSPTPPPDDPILLVLANGSGEATVTVTVARGGETISEETVSLDADERRELDPGIDTAGEYELAVSVEDGPDRTVSLPIDAFDVRQGSNVIVGLGGDVEVLIEE</sequence>
<evidence type="ECO:0000256" key="1">
    <source>
        <dbReference type="SAM" id="MobiDB-lite"/>
    </source>
</evidence>
<protein>
    <recommendedName>
        <fullName evidence="2">Ig-like domain-containing protein</fullName>
    </recommendedName>
</protein>
<evidence type="ECO:0000259" key="2">
    <source>
        <dbReference type="Pfam" id="PF25942"/>
    </source>
</evidence>
<proteinExistence type="predicted"/>
<comment type="caution">
    <text evidence="3">The sequence shown here is derived from an EMBL/GenBank/DDBJ whole genome shotgun (WGS) entry which is preliminary data.</text>
</comment>
<dbReference type="InterPro" id="IPR058929">
    <property type="entry name" value="Ig_halo"/>
</dbReference>
<feature type="domain" description="Ig-like" evidence="2">
    <location>
        <begin position="57"/>
        <end position="134"/>
    </location>
</feature>
<gene>
    <name evidence="3" type="ORF">GOC74_02645</name>
</gene>
<dbReference type="Pfam" id="PF25942">
    <property type="entry name" value="Ig_halo"/>
    <property type="match status" value="1"/>
</dbReference>
<evidence type="ECO:0000313" key="3">
    <source>
        <dbReference type="EMBL" id="NLV08831.1"/>
    </source>
</evidence>
<dbReference type="RefSeq" id="WP_170092789.1">
    <property type="nucleotide sequence ID" value="NZ_WOYG01000001.1"/>
</dbReference>
<evidence type="ECO:0000313" key="4">
    <source>
        <dbReference type="Proteomes" id="UP000608662"/>
    </source>
</evidence>
<dbReference type="Proteomes" id="UP000608662">
    <property type="component" value="Unassembled WGS sequence"/>
</dbReference>
<dbReference type="EMBL" id="WOYG01000001">
    <property type="protein sequence ID" value="NLV08831.1"/>
    <property type="molecule type" value="Genomic_DNA"/>
</dbReference>
<dbReference type="PROSITE" id="PS51257">
    <property type="entry name" value="PROKAR_LIPOPROTEIN"/>
    <property type="match status" value="1"/>
</dbReference>
<name>A0A847UCZ8_9EURY</name>
<dbReference type="OrthoDB" id="222549at2157"/>